<feature type="signal peptide" evidence="5">
    <location>
        <begin position="1"/>
        <end position="26"/>
    </location>
</feature>
<organism evidence="6 7">
    <name type="scientific">Variovorax robiniae</name>
    <dbReference type="NCBI Taxonomy" id="1836199"/>
    <lineage>
        <taxon>Bacteria</taxon>
        <taxon>Pseudomonadati</taxon>
        <taxon>Pseudomonadota</taxon>
        <taxon>Betaproteobacteria</taxon>
        <taxon>Burkholderiales</taxon>
        <taxon>Comamonadaceae</taxon>
        <taxon>Variovorax</taxon>
    </lineage>
</organism>
<evidence type="ECO:0000256" key="3">
    <source>
        <dbReference type="ARBA" id="ARBA00023180"/>
    </source>
</evidence>
<dbReference type="InterPro" id="IPR011042">
    <property type="entry name" value="6-blade_b-propeller_TolB-like"/>
</dbReference>
<feature type="chain" id="PRO_5047417428" description="NHL repeat-containing protein" evidence="5">
    <location>
        <begin position="27"/>
        <end position="379"/>
    </location>
</feature>
<evidence type="ECO:0000313" key="6">
    <source>
        <dbReference type="EMBL" id="MEJ8855294.1"/>
    </source>
</evidence>
<evidence type="ECO:0000313" key="7">
    <source>
        <dbReference type="Proteomes" id="UP001367030"/>
    </source>
</evidence>
<keyword evidence="1 5" id="KW-0732">Signal</keyword>
<proteinExistence type="predicted"/>
<dbReference type="SUPFAM" id="SSF63829">
    <property type="entry name" value="Calcium-dependent phosphotriesterase"/>
    <property type="match status" value="1"/>
</dbReference>
<evidence type="ECO:0000256" key="2">
    <source>
        <dbReference type="ARBA" id="ARBA00022737"/>
    </source>
</evidence>
<sequence length="379" mass="40888">MKYPLPHWLVLLASAAAIVASTTACTSPSSGMASATLPSWRVDAAWPKPLPNKWILGQVSGIATDADDHIWVLQRPGSLTEDERSAALNPPQATCCTAAPPVLEFDAAGNLLRSWGGKGAGYDWPENEHGIHVDAKGFVWITGNGENDGQVLKFTRDGKFVMQIGKVGPQTGSADTTRLGRAAGVEVDMAANEVYVADGYHNNRVIVFDADSGAFKRMWGAFGKPPIAVGKPDGRRTAPPTAAQLQTFGSPVHCARVARDGLVYVCDRLNNRVQVFRKNGEYVKEFSVEPQTAGNGAVWDIVLSRDPAQRWLLMADGRNNQVLVLSRDTGAVQGRLGRAGRYAGEFHWVHDLAIDSQGNLYAGEVDTGKRAQKFVRNAN</sequence>
<dbReference type="Proteomes" id="UP001367030">
    <property type="component" value="Unassembled WGS sequence"/>
</dbReference>
<protein>
    <recommendedName>
        <fullName evidence="8">NHL repeat-containing protein</fullName>
    </recommendedName>
</protein>
<reference evidence="6 7" key="1">
    <citation type="submission" date="2024-03" db="EMBL/GenBank/DDBJ databases">
        <title>Novel species of the genus Variovorax.</title>
        <authorList>
            <person name="Liu Q."/>
            <person name="Xin Y.-H."/>
        </authorList>
    </citation>
    <scope>NUCLEOTIDE SEQUENCE [LARGE SCALE GENOMIC DNA]</scope>
    <source>
        <strain evidence="6 7">KACC 18901</strain>
    </source>
</reference>
<dbReference type="PROSITE" id="PS51257">
    <property type="entry name" value="PROKAR_LIPOPROTEIN"/>
    <property type="match status" value="1"/>
</dbReference>
<evidence type="ECO:0000256" key="5">
    <source>
        <dbReference type="SAM" id="SignalP"/>
    </source>
</evidence>
<evidence type="ECO:0000256" key="1">
    <source>
        <dbReference type="ARBA" id="ARBA00022729"/>
    </source>
</evidence>
<comment type="caution">
    <text evidence="6">The sequence shown here is derived from an EMBL/GenBank/DDBJ whole genome shotgun (WGS) entry which is preliminary data.</text>
</comment>
<dbReference type="RefSeq" id="WP_340335375.1">
    <property type="nucleotide sequence ID" value="NZ_JBBKZS010000004.1"/>
</dbReference>
<keyword evidence="3" id="KW-0325">Glycoprotein</keyword>
<dbReference type="PROSITE" id="PS51125">
    <property type="entry name" value="NHL"/>
    <property type="match status" value="1"/>
</dbReference>
<feature type="repeat" description="NHL" evidence="4">
    <location>
        <begin position="184"/>
        <end position="211"/>
    </location>
</feature>
<gene>
    <name evidence="6" type="ORF">WKW79_11980</name>
</gene>
<dbReference type="Gene3D" id="2.120.10.30">
    <property type="entry name" value="TolB, C-terminal domain"/>
    <property type="match status" value="1"/>
</dbReference>
<evidence type="ECO:0008006" key="8">
    <source>
        <dbReference type="Google" id="ProtNLM"/>
    </source>
</evidence>
<evidence type="ECO:0000256" key="4">
    <source>
        <dbReference type="PROSITE-ProRule" id="PRU00504"/>
    </source>
</evidence>
<dbReference type="PANTHER" id="PTHR10680">
    <property type="entry name" value="PEPTIDYL-GLYCINE ALPHA-AMIDATING MONOOXYGENASE"/>
    <property type="match status" value="1"/>
</dbReference>
<dbReference type="InterPro" id="IPR001258">
    <property type="entry name" value="NHL_repeat"/>
</dbReference>
<keyword evidence="7" id="KW-1185">Reference proteome</keyword>
<accession>A0ABU8X6L2</accession>
<dbReference type="EMBL" id="JBBKZS010000004">
    <property type="protein sequence ID" value="MEJ8855294.1"/>
    <property type="molecule type" value="Genomic_DNA"/>
</dbReference>
<name>A0ABU8X6L2_9BURK</name>
<keyword evidence="2" id="KW-0677">Repeat</keyword>
<dbReference type="Pfam" id="PF01436">
    <property type="entry name" value="NHL"/>
    <property type="match status" value="1"/>
</dbReference>